<comment type="subunit">
    <text evidence="4">F-type ATPases have 2 components, CF(1) - the catalytic core - and CF(0) - the membrane proton channel. CF(1) has five subunits: alpha(3), beta(3), gamma(1), delta(1), epsilon(1). CF(0) has three main subunits: a, b and c.</text>
</comment>
<feature type="domain" description="Cytochrome c assembly protein" evidence="15">
    <location>
        <begin position="261"/>
        <end position="326"/>
    </location>
</feature>
<evidence type="ECO:0000256" key="3">
    <source>
        <dbReference type="ARBA" id="ARBA00009281"/>
    </source>
</evidence>
<evidence type="ECO:0000256" key="7">
    <source>
        <dbReference type="ARBA" id="ARBA00022547"/>
    </source>
</evidence>
<dbReference type="GO" id="GO:0031966">
    <property type="term" value="C:mitochondrial membrane"/>
    <property type="evidence" value="ECO:0007669"/>
    <property type="project" value="UniProtKB-SubCell"/>
</dbReference>
<sequence length="403" mass="45536">MESTISISTSGGPVLEHNAWLAKSWNLVGRLELREIIGVDWISQPIETLTKGKTKLSYPFYHLRRNTVAIAPESNKQQRLLRISLRICGTVVESLPMARCAPKCEKTVQALLCRNLNVKSATLPNATSSRRTRLQDDLVTGFHFSVSKRFVPGTKLSHVRFVITTLFFDVKDQKPRANSHWILVVLNNDGYSFKSLGSTTRSSTRWKFSYSLCTCSCGSDEYSCLYRYDYKHFLVPINKTSSFSSLLRNRYRNGCLLYLRGGFRGRPIWGTFCVWDARLTSVFISFLIYLGALCFQKLPVEPATISIRAGPIDIPIIKSPVNWWNTSHQPGSISRSGTSTHVPMPIPILSNFANFLFSTRILFVLETRLPIPSFLESPLMEEIEAREGILKPSSLAESRCIHG</sequence>
<evidence type="ECO:0000256" key="12">
    <source>
        <dbReference type="ARBA" id="ARBA00023128"/>
    </source>
</evidence>
<dbReference type="GO" id="GO:0015078">
    <property type="term" value="F:proton transmembrane transporter activity"/>
    <property type="evidence" value="ECO:0007669"/>
    <property type="project" value="InterPro"/>
</dbReference>
<evidence type="ECO:0000256" key="13">
    <source>
        <dbReference type="ARBA" id="ARBA00023136"/>
    </source>
</evidence>
<evidence type="ECO:0000256" key="5">
    <source>
        <dbReference type="ARBA" id="ARBA00017388"/>
    </source>
</evidence>
<keyword evidence="9" id="KW-0375">Hydrogen ion transport</keyword>
<dbReference type="PANTHER" id="PTHR37774:SF4">
    <property type="entry name" value="ATP SYNTHASE PROTEIN MI25"/>
    <property type="match status" value="1"/>
</dbReference>
<dbReference type="GO" id="GO:0015986">
    <property type="term" value="P:proton motive force-driven ATP synthesis"/>
    <property type="evidence" value="ECO:0007669"/>
    <property type="project" value="InterPro"/>
</dbReference>
<keyword evidence="17" id="KW-1185">Reference proteome</keyword>
<evidence type="ECO:0000256" key="14">
    <source>
        <dbReference type="ARBA" id="ARBA00023310"/>
    </source>
</evidence>
<evidence type="ECO:0000256" key="11">
    <source>
        <dbReference type="ARBA" id="ARBA00023065"/>
    </source>
</evidence>
<evidence type="ECO:0000259" key="15">
    <source>
        <dbReference type="Pfam" id="PF01578"/>
    </source>
</evidence>
<proteinExistence type="inferred from homology"/>
<keyword evidence="7" id="KW-0138">CF(0)</keyword>
<dbReference type="Pfam" id="PF05405">
    <property type="entry name" value="Mt_ATP-synt_B"/>
    <property type="match status" value="1"/>
</dbReference>
<keyword evidence="10" id="KW-1133">Transmembrane helix</keyword>
<evidence type="ECO:0000256" key="2">
    <source>
        <dbReference type="ARBA" id="ARBA00004304"/>
    </source>
</evidence>
<keyword evidence="8" id="KW-0812">Transmembrane</keyword>
<dbReference type="InterPro" id="IPR044988">
    <property type="entry name" value="MI25_plants"/>
</dbReference>
<evidence type="ECO:0000313" key="16">
    <source>
        <dbReference type="EMBL" id="KAJ8436497.1"/>
    </source>
</evidence>
<dbReference type="PANTHER" id="PTHR37774">
    <property type="entry name" value="ATP SYNTHASE PROTEIN MI25-RELATED"/>
    <property type="match status" value="1"/>
</dbReference>
<dbReference type="AlphaFoldDB" id="A0A9Q1QBY2"/>
<comment type="similarity">
    <text evidence="3">Belongs to the ATPase protein MI25 family.</text>
</comment>
<dbReference type="InterPro" id="IPR008688">
    <property type="entry name" value="ATP_synth_Bsub_B/MI25"/>
</dbReference>
<accession>A0A9Q1QBY2</accession>
<protein>
    <recommendedName>
        <fullName evidence="5">ATP synthase protein MI25</fullName>
    </recommendedName>
</protein>
<gene>
    <name evidence="16" type="ORF">Cgig2_000482</name>
</gene>
<keyword evidence="12" id="KW-0496">Mitochondrion</keyword>
<evidence type="ECO:0000256" key="10">
    <source>
        <dbReference type="ARBA" id="ARBA00022989"/>
    </source>
</evidence>
<dbReference type="EMBL" id="JAKOGI010000341">
    <property type="protein sequence ID" value="KAJ8436497.1"/>
    <property type="molecule type" value="Genomic_DNA"/>
</dbReference>
<keyword evidence="13" id="KW-0472">Membrane</keyword>
<comment type="subcellular location">
    <subcellularLocation>
        <location evidence="2">Mitochondrion membrane</location>
        <topology evidence="2">Single-pass membrane protein</topology>
    </subcellularLocation>
</comment>
<evidence type="ECO:0000313" key="17">
    <source>
        <dbReference type="Proteomes" id="UP001153076"/>
    </source>
</evidence>
<comment type="function">
    <text evidence="1">This is one of the chains of the nonenzymatic component (CF(0) subunit) of the mitochondrial ATPase complex.</text>
</comment>
<evidence type="ECO:0000256" key="1">
    <source>
        <dbReference type="ARBA" id="ARBA00003096"/>
    </source>
</evidence>
<comment type="caution">
    <text evidence="16">The sequence shown here is derived from an EMBL/GenBank/DDBJ whole genome shotgun (WGS) entry which is preliminary data.</text>
</comment>
<dbReference type="InterPro" id="IPR003557">
    <property type="entry name" value="Cyt_c_biogenesis_CcmC"/>
</dbReference>
<evidence type="ECO:0000256" key="6">
    <source>
        <dbReference type="ARBA" id="ARBA00022448"/>
    </source>
</evidence>
<dbReference type="Pfam" id="PF01578">
    <property type="entry name" value="Cytochrom_C_asm"/>
    <property type="match status" value="1"/>
</dbReference>
<reference evidence="16" key="1">
    <citation type="submission" date="2022-04" db="EMBL/GenBank/DDBJ databases">
        <title>Carnegiea gigantea Genome sequencing and assembly v2.</title>
        <authorList>
            <person name="Copetti D."/>
            <person name="Sanderson M.J."/>
            <person name="Burquez A."/>
            <person name="Wojciechowski M.F."/>
        </authorList>
    </citation>
    <scope>NUCLEOTIDE SEQUENCE</scope>
    <source>
        <strain evidence="16">SGP5-SGP5p</strain>
        <tissue evidence="16">Aerial part</tissue>
    </source>
</reference>
<dbReference type="GO" id="GO:0015232">
    <property type="term" value="F:heme transmembrane transporter activity"/>
    <property type="evidence" value="ECO:0007669"/>
    <property type="project" value="InterPro"/>
</dbReference>
<keyword evidence="14" id="KW-0066">ATP synthesis</keyword>
<dbReference type="GO" id="GO:0020037">
    <property type="term" value="F:heme binding"/>
    <property type="evidence" value="ECO:0007669"/>
    <property type="project" value="InterPro"/>
</dbReference>
<dbReference type="OrthoDB" id="1924059at2759"/>
<evidence type="ECO:0000256" key="9">
    <source>
        <dbReference type="ARBA" id="ARBA00022781"/>
    </source>
</evidence>
<keyword evidence="6" id="KW-0813">Transport</keyword>
<evidence type="ECO:0000256" key="8">
    <source>
        <dbReference type="ARBA" id="ARBA00022692"/>
    </source>
</evidence>
<dbReference type="Proteomes" id="UP001153076">
    <property type="component" value="Unassembled WGS sequence"/>
</dbReference>
<evidence type="ECO:0000256" key="4">
    <source>
        <dbReference type="ARBA" id="ARBA00011648"/>
    </source>
</evidence>
<dbReference type="GO" id="GO:0045259">
    <property type="term" value="C:proton-transporting ATP synthase complex"/>
    <property type="evidence" value="ECO:0007669"/>
    <property type="project" value="UniProtKB-KW"/>
</dbReference>
<dbReference type="InterPro" id="IPR002541">
    <property type="entry name" value="Cyt_c_assembly"/>
</dbReference>
<name>A0A9Q1QBY2_9CARY</name>
<organism evidence="16 17">
    <name type="scientific">Carnegiea gigantea</name>
    <dbReference type="NCBI Taxonomy" id="171969"/>
    <lineage>
        <taxon>Eukaryota</taxon>
        <taxon>Viridiplantae</taxon>
        <taxon>Streptophyta</taxon>
        <taxon>Embryophyta</taxon>
        <taxon>Tracheophyta</taxon>
        <taxon>Spermatophyta</taxon>
        <taxon>Magnoliopsida</taxon>
        <taxon>eudicotyledons</taxon>
        <taxon>Gunneridae</taxon>
        <taxon>Pentapetalae</taxon>
        <taxon>Caryophyllales</taxon>
        <taxon>Cactineae</taxon>
        <taxon>Cactaceae</taxon>
        <taxon>Cactoideae</taxon>
        <taxon>Echinocereeae</taxon>
        <taxon>Carnegiea</taxon>
    </lineage>
</organism>
<keyword evidence="11" id="KW-0406">Ion transport</keyword>
<dbReference type="GO" id="GO:0017004">
    <property type="term" value="P:cytochrome complex assembly"/>
    <property type="evidence" value="ECO:0007669"/>
    <property type="project" value="InterPro"/>
</dbReference>
<dbReference type="PRINTS" id="PR01386">
    <property type="entry name" value="CCMCBIOGNSIS"/>
</dbReference>